<dbReference type="OrthoDB" id="4951845at2759"/>
<sequence>MTINMDTKITFFDIPTTLPGSFPTSPNTWKVRLVLNYKSLAYETRWVETVDIESICRSLGIPPTTKKLNGDPKYTLPALIDHTPSPPVILSDSTPIIEYLEKAYPNPDPSRAIIPPNYGALFAAFEHHVASTIMADIYPLVIMSMYSTKGPRGQVHFRKRLEGIYGKPLEEIEAKGEAREVLWRKIEDVFNFFAGCIEKNGGEYFMGDTITLADFKLCGLLIMSRYASPNDAWVKIGSWSDGRWTRYLANFGPYTYIKTH</sequence>
<dbReference type="Gene3D" id="1.20.1050.10">
    <property type="match status" value="1"/>
</dbReference>
<dbReference type="AlphaFoldDB" id="F8PAN9"/>
<dbReference type="Proteomes" id="UP000008064">
    <property type="component" value="Unassembled WGS sequence"/>
</dbReference>
<evidence type="ECO:0000313" key="2">
    <source>
        <dbReference type="EMBL" id="EGO19877.1"/>
    </source>
</evidence>
<dbReference type="Pfam" id="PF13417">
    <property type="entry name" value="GST_N_3"/>
    <property type="match status" value="1"/>
</dbReference>
<accession>F8PAN9</accession>
<protein>
    <recommendedName>
        <fullName evidence="1">GST N-terminal domain-containing protein</fullName>
    </recommendedName>
</protein>
<proteinExistence type="predicted"/>
<dbReference type="PANTHER" id="PTHR42673">
    <property type="entry name" value="MALEYLACETOACETATE ISOMERASE"/>
    <property type="match status" value="1"/>
</dbReference>
<feature type="domain" description="GST N-terminal" evidence="1">
    <location>
        <begin position="15"/>
        <end position="108"/>
    </location>
</feature>
<dbReference type="HOGENOM" id="CLU_011226_4_0_1"/>
<dbReference type="SUPFAM" id="SSF52833">
    <property type="entry name" value="Thioredoxin-like"/>
    <property type="match status" value="1"/>
</dbReference>
<dbReference type="GO" id="GO:0006559">
    <property type="term" value="P:L-phenylalanine catabolic process"/>
    <property type="evidence" value="ECO:0007669"/>
    <property type="project" value="TreeGrafter"/>
</dbReference>
<dbReference type="PANTHER" id="PTHR42673:SF4">
    <property type="entry name" value="MALEYLACETOACETATE ISOMERASE"/>
    <property type="match status" value="1"/>
</dbReference>
<dbReference type="KEGG" id="sla:SERLADRAFT_478302"/>
<reference evidence="2" key="1">
    <citation type="submission" date="2011-04" db="EMBL/GenBank/DDBJ databases">
        <title>Evolution of plant cell wall degrading machinery underlies the functional diversity of forest fungi.</title>
        <authorList>
            <consortium name="US DOE Joint Genome Institute (JGI-PGF)"/>
            <person name="Eastwood D.C."/>
            <person name="Floudas D."/>
            <person name="Binder M."/>
            <person name="Majcherczyk A."/>
            <person name="Schneider P."/>
            <person name="Aerts A."/>
            <person name="Asiegbu F.O."/>
            <person name="Baker S.E."/>
            <person name="Barry K."/>
            <person name="Bendiksby M."/>
            <person name="Blumentritt M."/>
            <person name="Coutinho P.M."/>
            <person name="Cullen D."/>
            <person name="Cullen D."/>
            <person name="Gathman A."/>
            <person name="Goodell B."/>
            <person name="Henrissat B."/>
            <person name="Ihrmark K."/>
            <person name="Kauserud H."/>
            <person name="Kohler A."/>
            <person name="LaButti K."/>
            <person name="Lapidus A."/>
            <person name="Lavin J.L."/>
            <person name="Lee Y.-H."/>
            <person name="Lindquist E."/>
            <person name="Lilly W."/>
            <person name="Lucas S."/>
            <person name="Morin E."/>
            <person name="Murat C."/>
            <person name="Oguiza J.A."/>
            <person name="Park J."/>
            <person name="Pisabarro A.G."/>
            <person name="Riley R."/>
            <person name="Rosling A."/>
            <person name="Salamov A."/>
            <person name="Schmidt O."/>
            <person name="Schmutz J."/>
            <person name="Skrede I."/>
            <person name="Stenlid J."/>
            <person name="Wiebenga A."/>
            <person name="Xie X."/>
            <person name="Kues U."/>
            <person name="Hibbett D.S."/>
            <person name="Hoffmeister D."/>
            <person name="Hogberg N."/>
            <person name="Martin F."/>
            <person name="Grigoriev I.V."/>
            <person name="Watkinson S.C."/>
        </authorList>
    </citation>
    <scope>NUCLEOTIDE SEQUENCE</scope>
    <source>
        <strain evidence="2">S7.9</strain>
    </source>
</reference>
<evidence type="ECO:0000259" key="1">
    <source>
        <dbReference type="PROSITE" id="PS50404"/>
    </source>
</evidence>
<name>F8PAN9_SERL9</name>
<dbReference type="GeneID" id="18821145"/>
<dbReference type="InterPro" id="IPR004045">
    <property type="entry name" value="Glutathione_S-Trfase_N"/>
</dbReference>
<dbReference type="InterPro" id="IPR036249">
    <property type="entry name" value="Thioredoxin-like_sf"/>
</dbReference>
<dbReference type="InterPro" id="IPR054416">
    <property type="entry name" value="GST_UstS-like_C"/>
</dbReference>
<dbReference type="Pfam" id="PF22041">
    <property type="entry name" value="GST_C_7"/>
    <property type="match status" value="1"/>
</dbReference>
<dbReference type="GO" id="GO:0004364">
    <property type="term" value="F:glutathione transferase activity"/>
    <property type="evidence" value="ECO:0007669"/>
    <property type="project" value="TreeGrafter"/>
</dbReference>
<dbReference type="GO" id="GO:0006749">
    <property type="term" value="P:glutathione metabolic process"/>
    <property type="evidence" value="ECO:0007669"/>
    <property type="project" value="TreeGrafter"/>
</dbReference>
<organism>
    <name type="scientific">Serpula lacrymans var. lacrymans (strain S7.9)</name>
    <name type="common">Dry rot fungus</name>
    <dbReference type="NCBI Taxonomy" id="578457"/>
    <lineage>
        <taxon>Eukaryota</taxon>
        <taxon>Fungi</taxon>
        <taxon>Dikarya</taxon>
        <taxon>Basidiomycota</taxon>
        <taxon>Agaricomycotina</taxon>
        <taxon>Agaricomycetes</taxon>
        <taxon>Agaricomycetidae</taxon>
        <taxon>Boletales</taxon>
        <taxon>Coniophorineae</taxon>
        <taxon>Serpulaceae</taxon>
        <taxon>Serpula</taxon>
    </lineage>
</organism>
<dbReference type="EMBL" id="GL945442">
    <property type="protein sequence ID" value="EGO19877.1"/>
    <property type="molecule type" value="Genomic_DNA"/>
</dbReference>
<gene>
    <name evidence="2" type="ORF">SERLADRAFT_478302</name>
</gene>
<dbReference type="Gene3D" id="3.40.30.10">
    <property type="entry name" value="Glutaredoxin"/>
    <property type="match status" value="1"/>
</dbReference>
<dbReference type="PROSITE" id="PS50404">
    <property type="entry name" value="GST_NTER"/>
    <property type="match status" value="1"/>
</dbReference>
<dbReference type="InterPro" id="IPR036282">
    <property type="entry name" value="Glutathione-S-Trfase_C_sf"/>
</dbReference>
<dbReference type="RefSeq" id="XP_007323312.1">
    <property type="nucleotide sequence ID" value="XM_007323250.1"/>
</dbReference>
<dbReference type="SUPFAM" id="SSF47616">
    <property type="entry name" value="GST C-terminal domain-like"/>
    <property type="match status" value="1"/>
</dbReference>
<dbReference type="GO" id="GO:0016034">
    <property type="term" value="F:maleylacetoacetate isomerase activity"/>
    <property type="evidence" value="ECO:0007669"/>
    <property type="project" value="TreeGrafter"/>
</dbReference>